<comment type="similarity">
    <text evidence="2">Belongs to the ABC transporter superfamily.</text>
</comment>
<dbReference type="PROSITE" id="PS00211">
    <property type="entry name" value="ABC_TRANSPORTER_1"/>
    <property type="match status" value="1"/>
</dbReference>
<dbReference type="Pfam" id="PF00664">
    <property type="entry name" value="ABC_membrane"/>
    <property type="match status" value="1"/>
</dbReference>
<dbReference type="OrthoDB" id="9808328at2"/>
<feature type="transmembrane region" description="Helical" evidence="11">
    <location>
        <begin position="20"/>
        <end position="41"/>
    </location>
</feature>
<evidence type="ECO:0000313" key="14">
    <source>
        <dbReference type="EMBL" id="SCZ05376.1"/>
    </source>
</evidence>
<evidence type="ECO:0000256" key="8">
    <source>
        <dbReference type="ARBA" id="ARBA00022989"/>
    </source>
</evidence>
<keyword evidence="5 11" id="KW-0812">Transmembrane</keyword>
<dbReference type="NCBIfam" id="TIGR01842">
    <property type="entry name" value="type_I_sec_PrtD"/>
    <property type="match status" value="1"/>
</dbReference>
<feature type="domain" description="ABC transporter" evidence="12">
    <location>
        <begin position="329"/>
        <end position="565"/>
    </location>
</feature>
<dbReference type="InterPro" id="IPR003439">
    <property type="entry name" value="ABC_transporter-like_ATP-bd"/>
</dbReference>
<dbReference type="EMBL" id="FMVJ01000012">
    <property type="protein sequence ID" value="SCZ05376.1"/>
    <property type="molecule type" value="Genomic_DNA"/>
</dbReference>
<dbReference type="GO" id="GO:0005524">
    <property type="term" value="F:ATP binding"/>
    <property type="evidence" value="ECO:0007669"/>
    <property type="project" value="UniProtKB-KW"/>
</dbReference>
<protein>
    <submittedName>
        <fullName evidence="14">ATP-binding cassette, subfamily C</fullName>
    </submittedName>
</protein>
<comment type="subcellular location">
    <subcellularLocation>
        <location evidence="1">Cell membrane</location>
        <topology evidence="1">Multi-pass membrane protein</topology>
    </subcellularLocation>
</comment>
<organism evidence="14 15">
    <name type="scientific">Microvirga guangxiensis</name>
    <dbReference type="NCBI Taxonomy" id="549386"/>
    <lineage>
        <taxon>Bacteria</taxon>
        <taxon>Pseudomonadati</taxon>
        <taxon>Pseudomonadota</taxon>
        <taxon>Alphaproteobacteria</taxon>
        <taxon>Hyphomicrobiales</taxon>
        <taxon>Methylobacteriaceae</taxon>
        <taxon>Microvirga</taxon>
    </lineage>
</organism>
<reference evidence="14 15" key="1">
    <citation type="submission" date="2016-10" db="EMBL/GenBank/DDBJ databases">
        <authorList>
            <person name="de Groot N.N."/>
        </authorList>
    </citation>
    <scope>NUCLEOTIDE SEQUENCE [LARGE SCALE GENOMIC DNA]</scope>
    <source>
        <strain evidence="14 15">CGMCC 1.7666</strain>
    </source>
</reference>
<name>A0A1G5KXN5_9HYPH</name>
<evidence type="ECO:0000256" key="6">
    <source>
        <dbReference type="ARBA" id="ARBA00022741"/>
    </source>
</evidence>
<dbReference type="InterPro" id="IPR010128">
    <property type="entry name" value="ATPase_T1SS_PrtD-like"/>
</dbReference>
<evidence type="ECO:0000256" key="11">
    <source>
        <dbReference type="SAM" id="Phobius"/>
    </source>
</evidence>
<evidence type="ECO:0000256" key="1">
    <source>
        <dbReference type="ARBA" id="ARBA00004651"/>
    </source>
</evidence>
<dbReference type="CDD" id="cd18586">
    <property type="entry name" value="ABC_6TM_PrtD_like"/>
    <property type="match status" value="1"/>
</dbReference>
<dbReference type="FunFam" id="3.40.50.300:FF:001444">
    <property type="entry name" value="ABC transporter ATP-binding protein"/>
    <property type="match status" value="1"/>
</dbReference>
<dbReference type="AlphaFoldDB" id="A0A1G5KXN5"/>
<dbReference type="GO" id="GO:0034040">
    <property type="term" value="F:ATPase-coupled lipid transmembrane transporter activity"/>
    <property type="evidence" value="ECO:0007669"/>
    <property type="project" value="TreeGrafter"/>
</dbReference>
<feature type="transmembrane region" description="Helical" evidence="11">
    <location>
        <begin position="53"/>
        <end position="73"/>
    </location>
</feature>
<evidence type="ECO:0000256" key="4">
    <source>
        <dbReference type="ARBA" id="ARBA00022475"/>
    </source>
</evidence>
<evidence type="ECO:0000259" key="13">
    <source>
        <dbReference type="PROSITE" id="PS50929"/>
    </source>
</evidence>
<dbReference type="PROSITE" id="PS50929">
    <property type="entry name" value="ABC_TM1F"/>
    <property type="match status" value="1"/>
</dbReference>
<evidence type="ECO:0000256" key="9">
    <source>
        <dbReference type="ARBA" id="ARBA00023136"/>
    </source>
</evidence>
<dbReference type="InterPro" id="IPR047957">
    <property type="entry name" value="ABC_AprD-like_6TM"/>
</dbReference>
<evidence type="ECO:0000313" key="15">
    <source>
        <dbReference type="Proteomes" id="UP000199569"/>
    </source>
</evidence>
<evidence type="ECO:0000259" key="12">
    <source>
        <dbReference type="PROSITE" id="PS50893"/>
    </source>
</evidence>
<dbReference type="InterPro" id="IPR036640">
    <property type="entry name" value="ABC1_TM_sf"/>
</dbReference>
<evidence type="ECO:0000256" key="3">
    <source>
        <dbReference type="ARBA" id="ARBA00022448"/>
    </source>
</evidence>
<dbReference type="GO" id="GO:0016887">
    <property type="term" value="F:ATP hydrolysis activity"/>
    <property type="evidence" value="ECO:0007669"/>
    <property type="project" value="InterPro"/>
</dbReference>
<dbReference type="FunFam" id="1.20.1560.10:FF:000109">
    <property type="entry name" value="Alkaline protease secretion ATP-binding protein aprD"/>
    <property type="match status" value="1"/>
</dbReference>
<gene>
    <name evidence="14" type="ORF">SAMN02927923_03716</name>
</gene>
<proteinExistence type="inferred from homology"/>
<dbReference type="SMART" id="SM00382">
    <property type="entry name" value="AAA"/>
    <property type="match status" value="1"/>
</dbReference>
<dbReference type="InterPro" id="IPR003593">
    <property type="entry name" value="AAA+_ATPase"/>
</dbReference>
<keyword evidence="3" id="KW-0813">Transport</keyword>
<dbReference type="SUPFAM" id="SSF52540">
    <property type="entry name" value="P-loop containing nucleoside triphosphate hydrolases"/>
    <property type="match status" value="1"/>
</dbReference>
<evidence type="ECO:0000256" key="2">
    <source>
        <dbReference type="ARBA" id="ARBA00005417"/>
    </source>
</evidence>
<dbReference type="PROSITE" id="PS50893">
    <property type="entry name" value="ABC_TRANSPORTER_2"/>
    <property type="match status" value="1"/>
</dbReference>
<dbReference type="Proteomes" id="UP000199569">
    <property type="component" value="Unassembled WGS sequence"/>
</dbReference>
<feature type="transmembrane region" description="Helical" evidence="11">
    <location>
        <begin position="143"/>
        <end position="172"/>
    </location>
</feature>
<dbReference type="SUPFAM" id="SSF90123">
    <property type="entry name" value="ABC transporter transmembrane region"/>
    <property type="match status" value="1"/>
</dbReference>
<keyword evidence="8 11" id="KW-1133">Transmembrane helix</keyword>
<keyword evidence="6" id="KW-0547">Nucleotide-binding</keyword>
<dbReference type="InterPro" id="IPR039421">
    <property type="entry name" value="Type_1_exporter"/>
</dbReference>
<dbReference type="Gene3D" id="3.40.50.300">
    <property type="entry name" value="P-loop containing nucleotide triphosphate hydrolases"/>
    <property type="match status" value="1"/>
</dbReference>
<dbReference type="Pfam" id="PF00005">
    <property type="entry name" value="ABC_tran"/>
    <property type="match status" value="1"/>
</dbReference>
<dbReference type="GO" id="GO:0030256">
    <property type="term" value="C:type I protein secretion system complex"/>
    <property type="evidence" value="ECO:0007669"/>
    <property type="project" value="InterPro"/>
</dbReference>
<dbReference type="InterPro" id="IPR027417">
    <property type="entry name" value="P-loop_NTPase"/>
</dbReference>
<dbReference type="RefSeq" id="WP_091137976.1">
    <property type="nucleotide sequence ID" value="NZ_FMVJ01000012.1"/>
</dbReference>
<dbReference type="GO" id="GO:0030253">
    <property type="term" value="P:protein secretion by the type I secretion system"/>
    <property type="evidence" value="ECO:0007669"/>
    <property type="project" value="InterPro"/>
</dbReference>
<keyword evidence="9 11" id="KW-0472">Membrane</keyword>
<dbReference type="InterPro" id="IPR017871">
    <property type="entry name" value="ABC_transporter-like_CS"/>
</dbReference>
<dbReference type="InterPro" id="IPR011527">
    <property type="entry name" value="ABC1_TM_dom"/>
</dbReference>
<keyword evidence="7 14" id="KW-0067">ATP-binding</keyword>
<dbReference type="Gene3D" id="1.20.1560.10">
    <property type="entry name" value="ABC transporter type 1, transmembrane domain"/>
    <property type="match status" value="1"/>
</dbReference>
<feature type="region of interest" description="Disordered" evidence="10">
    <location>
        <begin position="560"/>
        <end position="579"/>
    </location>
</feature>
<accession>A0A1G5KXN5</accession>
<keyword evidence="4" id="KW-1003">Cell membrane</keyword>
<sequence length="579" mass="61855">MISSLKSRPSIMASCRGAFLGVAILSGLINLLYLSGSIFMMEVYDRVLPSRSIPTLVGLSIIIVVLYLFQGLFETVRGRILARVGAALDEDLSQQIFQGQINAPLKGRSEGDGQQPLRDLDQLRAFLAGGGPSALFDLPWMPLYLFICFAFHPWIGLTALAGACLLVVFTLLTEFLTREASKAAVSAALVRNGISEGAHRNAEVVHAMGMAPWIGRRWSEANARYLSYQQKTSDVAGGFGALSKVLRMLLQSAVLAIGAYLVIDGQATGGIMIASSILTSRAVAPVELAIANWKGFVSARQGWRRLKGLLESDARSEAPLKLPAPRTLLSLENAGTGAPGRQKFAIQDVSFELQAGSGLGIIGPSASGKSSLARMIVGVWPAWRGKVRFDGAAIEQWLPEDLGRHIGYLPQDVELFAGTVAQNIARFDPNPKSDAIIAAAKAANVHEMILQLPDGYETQVGESGAALSGGQRQRIALARAIYGDPFLVVLDEPNSNLDNEGEQALTAAIMSIRSRGGVVIIIAHRPSALAAVDHVLVMSEGRVQSFGLKDEILSKVLRSVPTPQPTEPRVSVSPPLKAV</sequence>
<feature type="domain" description="ABC transmembrane type-1" evidence="13">
    <location>
        <begin position="20"/>
        <end position="298"/>
    </location>
</feature>
<dbReference type="GO" id="GO:0005886">
    <property type="term" value="C:plasma membrane"/>
    <property type="evidence" value="ECO:0007669"/>
    <property type="project" value="UniProtKB-SubCell"/>
</dbReference>
<dbReference type="GO" id="GO:0140359">
    <property type="term" value="F:ABC-type transporter activity"/>
    <property type="evidence" value="ECO:0007669"/>
    <property type="project" value="InterPro"/>
</dbReference>
<evidence type="ECO:0000256" key="5">
    <source>
        <dbReference type="ARBA" id="ARBA00022692"/>
    </source>
</evidence>
<evidence type="ECO:0000256" key="7">
    <source>
        <dbReference type="ARBA" id="ARBA00022840"/>
    </source>
</evidence>
<keyword evidence="15" id="KW-1185">Reference proteome</keyword>
<dbReference type="PANTHER" id="PTHR24221">
    <property type="entry name" value="ATP-BINDING CASSETTE SUB-FAMILY B"/>
    <property type="match status" value="1"/>
</dbReference>
<dbReference type="STRING" id="549386.SAMN02927923_03716"/>
<dbReference type="PANTHER" id="PTHR24221:SF248">
    <property type="entry name" value="ABC TRANSPORTER TRANSMEMBRANE REGION"/>
    <property type="match status" value="1"/>
</dbReference>
<evidence type="ECO:0000256" key="10">
    <source>
        <dbReference type="SAM" id="MobiDB-lite"/>
    </source>
</evidence>